<accession>A0ABX0Q5F2</accession>
<keyword evidence="1" id="KW-0472">Membrane</keyword>
<gene>
    <name evidence="2" type="ORF">HBF26_09050</name>
</gene>
<proteinExistence type="predicted"/>
<protein>
    <submittedName>
        <fullName evidence="2">Uncharacterized protein</fullName>
    </submittedName>
</protein>
<comment type="caution">
    <text evidence="2">The sequence shown here is derived from an EMBL/GenBank/DDBJ whole genome shotgun (WGS) entry which is preliminary data.</text>
</comment>
<evidence type="ECO:0000313" key="2">
    <source>
        <dbReference type="EMBL" id="NID05031.1"/>
    </source>
</evidence>
<dbReference type="EMBL" id="JAAQQR010000003">
    <property type="protein sequence ID" value="NID05031.1"/>
    <property type="molecule type" value="Genomic_DNA"/>
</dbReference>
<keyword evidence="1" id="KW-1133">Transmembrane helix</keyword>
<dbReference type="Proteomes" id="UP001429601">
    <property type="component" value="Unassembled WGS sequence"/>
</dbReference>
<feature type="transmembrane region" description="Helical" evidence="1">
    <location>
        <begin position="12"/>
        <end position="33"/>
    </location>
</feature>
<dbReference type="RefSeq" id="WP_167125190.1">
    <property type="nucleotide sequence ID" value="NZ_JAAQQR010000003.1"/>
</dbReference>
<evidence type="ECO:0000313" key="3">
    <source>
        <dbReference type="Proteomes" id="UP001429601"/>
    </source>
</evidence>
<keyword evidence="1" id="KW-0812">Transmembrane</keyword>
<evidence type="ECO:0000256" key="1">
    <source>
        <dbReference type="SAM" id="Phobius"/>
    </source>
</evidence>
<reference evidence="2 3" key="1">
    <citation type="journal article" date="2011" name="Curr. Microbiol.">
        <title>Luteibacter jiangsuensis sp. nov.: a methamidophos-degrading bacterium isolated from a methamidophos-manufacturing factory.</title>
        <authorList>
            <person name="Wang L."/>
            <person name="Wang G.L."/>
            <person name="Li S.P."/>
            <person name="Jiang J.D."/>
        </authorList>
    </citation>
    <scope>NUCLEOTIDE SEQUENCE [LARGE SCALE GENOMIC DNA]</scope>
    <source>
        <strain evidence="2 3">CGMCC 1.10133</strain>
    </source>
</reference>
<organism evidence="2 3">
    <name type="scientific">Luteibacter jiangsuensis</name>
    <dbReference type="NCBI Taxonomy" id="637577"/>
    <lineage>
        <taxon>Bacteria</taxon>
        <taxon>Pseudomonadati</taxon>
        <taxon>Pseudomonadota</taxon>
        <taxon>Gammaproteobacteria</taxon>
        <taxon>Lysobacterales</taxon>
        <taxon>Rhodanobacteraceae</taxon>
        <taxon>Luteibacter</taxon>
    </lineage>
</organism>
<sequence>MSFFVRFHAHSVTPAIPLSMLCFWHFHWIAAYLSGIVSTGSKPSPLIPICAIGAFFRCADKETLSKLDAYCEKERNNYPEQMKEWDEYERLSQEERK</sequence>
<keyword evidence="3" id="KW-1185">Reference proteome</keyword>
<name>A0ABX0Q5F2_9GAMM</name>